<reference evidence="2 3" key="1">
    <citation type="submission" date="2024-03" db="EMBL/GenBank/DDBJ databases">
        <title>Human intestinal bacterial collection.</title>
        <authorList>
            <person name="Pauvert C."/>
            <person name="Hitch T.C.A."/>
            <person name="Clavel T."/>
        </authorList>
    </citation>
    <scope>NUCLEOTIDE SEQUENCE [LARGE SCALE GENOMIC DNA]</scope>
    <source>
        <strain evidence="2 3">CLA-AP-H29</strain>
    </source>
</reference>
<feature type="transmembrane region" description="Helical" evidence="1">
    <location>
        <begin position="12"/>
        <end position="31"/>
    </location>
</feature>
<feature type="transmembrane region" description="Helical" evidence="1">
    <location>
        <begin position="222"/>
        <end position="239"/>
    </location>
</feature>
<feature type="transmembrane region" description="Helical" evidence="1">
    <location>
        <begin position="51"/>
        <end position="69"/>
    </location>
</feature>
<organism evidence="2 3">
    <name type="scientific">Pseudoflavonifractor intestinihominis</name>
    <dbReference type="NCBI Taxonomy" id="3133171"/>
    <lineage>
        <taxon>Bacteria</taxon>
        <taxon>Bacillati</taxon>
        <taxon>Bacillota</taxon>
        <taxon>Clostridia</taxon>
        <taxon>Eubacteriales</taxon>
        <taxon>Oscillospiraceae</taxon>
        <taxon>Pseudoflavonifractor</taxon>
    </lineage>
</organism>
<protein>
    <recommendedName>
        <fullName evidence="4">ABC transporter permease</fullName>
    </recommendedName>
</protein>
<feature type="transmembrane region" description="Helical" evidence="1">
    <location>
        <begin position="90"/>
        <end position="114"/>
    </location>
</feature>
<gene>
    <name evidence="2" type="ORF">WMO64_01700</name>
</gene>
<feature type="transmembrane region" description="Helical" evidence="1">
    <location>
        <begin position="162"/>
        <end position="179"/>
    </location>
</feature>
<sequence>MIQELRRIWTAPLPWLLVLGPTALNGVLALFQRRYGPERYWSFVGQFWDKLGLAAVAALILTVCLSLTDRDRSCQTESLMLTTRLGRKHLFLRRLLACALCPFLLALLLSAGNFLCGLTLSGGLSIPENWAASYLGHTLLAGVGGSLLALAACGLCELFRSLPVAFLLTAVVLVFSTLAPDLKGEPLDLYILANGFFAKLIRGRALTGWASYSPPWGWEWCLWGPWHLCLTALCVGWAVRKRKERNQW</sequence>
<evidence type="ECO:0000313" key="3">
    <source>
        <dbReference type="Proteomes" id="UP001464378"/>
    </source>
</evidence>
<dbReference type="RefSeq" id="WP_349230802.1">
    <property type="nucleotide sequence ID" value="NZ_JBBMFK010000002.1"/>
</dbReference>
<name>A0ABV1E4D6_9FIRM</name>
<dbReference type="EMBL" id="JBBMFK010000002">
    <property type="protein sequence ID" value="MEQ2442180.1"/>
    <property type="molecule type" value="Genomic_DNA"/>
</dbReference>
<evidence type="ECO:0000313" key="2">
    <source>
        <dbReference type="EMBL" id="MEQ2442180.1"/>
    </source>
</evidence>
<proteinExistence type="predicted"/>
<keyword evidence="1" id="KW-0472">Membrane</keyword>
<comment type="caution">
    <text evidence="2">The sequence shown here is derived from an EMBL/GenBank/DDBJ whole genome shotgun (WGS) entry which is preliminary data.</text>
</comment>
<keyword evidence="3" id="KW-1185">Reference proteome</keyword>
<keyword evidence="1" id="KW-0812">Transmembrane</keyword>
<dbReference type="Proteomes" id="UP001464378">
    <property type="component" value="Unassembled WGS sequence"/>
</dbReference>
<accession>A0ABV1E4D6</accession>
<feature type="transmembrane region" description="Helical" evidence="1">
    <location>
        <begin position="134"/>
        <end position="155"/>
    </location>
</feature>
<keyword evidence="1" id="KW-1133">Transmembrane helix</keyword>
<evidence type="ECO:0000256" key="1">
    <source>
        <dbReference type="SAM" id="Phobius"/>
    </source>
</evidence>
<evidence type="ECO:0008006" key="4">
    <source>
        <dbReference type="Google" id="ProtNLM"/>
    </source>
</evidence>